<feature type="region of interest" description="Disordered" evidence="1">
    <location>
        <begin position="40"/>
        <end position="107"/>
    </location>
</feature>
<dbReference type="Proteomes" id="UP001295444">
    <property type="component" value="Chromosome 02"/>
</dbReference>
<evidence type="ECO:0000256" key="1">
    <source>
        <dbReference type="SAM" id="MobiDB-lite"/>
    </source>
</evidence>
<reference evidence="2" key="1">
    <citation type="submission" date="2022-03" db="EMBL/GenBank/DDBJ databases">
        <authorList>
            <person name="Alioto T."/>
            <person name="Alioto T."/>
            <person name="Gomez Garrido J."/>
        </authorList>
    </citation>
    <scope>NUCLEOTIDE SEQUENCE</scope>
</reference>
<sequence length="158" mass="17398">MSDLPEPAVSAELKAWLYNAITESIPKALAAFREQTVPAPTATITQLSDSEDSHGSERDEAPRKRPWKGDSATASKGKAPAKHPRVSYSKPREVVSQHDFDPLEGSTSNYNLQVVDEYYAEHLDNDAPPHKTSRDLYPADFANNEPSLIPLRGIPFGI</sequence>
<evidence type="ECO:0000313" key="3">
    <source>
        <dbReference type="Proteomes" id="UP001295444"/>
    </source>
</evidence>
<organism evidence="2 3">
    <name type="scientific">Pelobates cultripes</name>
    <name type="common">Western spadefoot toad</name>
    <dbReference type="NCBI Taxonomy" id="61616"/>
    <lineage>
        <taxon>Eukaryota</taxon>
        <taxon>Metazoa</taxon>
        <taxon>Chordata</taxon>
        <taxon>Craniata</taxon>
        <taxon>Vertebrata</taxon>
        <taxon>Euteleostomi</taxon>
        <taxon>Amphibia</taxon>
        <taxon>Batrachia</taxon>
        <taxon>Anura</taxon>
        <taxon>Pelobatoidea</taxon>
        <taxon>Pelobatidae</taxon>
        <taxon>Pelobates</taxon>
    </lineage>
</organism>
<dbReference type="AlphaFoldDB" id="A0AAD1RB92"/>
<gene>
    <name evidence="2" type="ORF">PECUL_23A049098</name>
</gene>
<feature type="compositionally biased region" description="Basic and acidic residues" evidence="1">
    <location>
        <begin position="90"/>
        <end position="101"/>
    </location>
</feature>
<dbReference type="EMBL" id="OW240913">
    <property type="protein sequence ID" value="CAH2247141.1"/>
    <property type="molecule type" value="Genomic_DNA"/>
</dbReference>
<keyword evidence="3" id="KW-1185">Reference proteome</keyword>
<protein>
    <submittedName>
        <fullName evidence="2">Uncharacterized protein</fullName>
    </submittedName>
</protein>
<name>A0AAD1RB92_PELCU</name>
<accession>A0AAD1RB92</accession>
<proteinExistence type="predicted"/>
<feature type="compositionally biased region" description="Basic and acidic residues" evidence="1">
    <location>
        <begin position="51"/>
        <end position="63"/>
    </location>
</feature>
<evidence type="ECO:0000313" key="2">
    <source>
        <dbReference type="EMBL" id="CAH2247141.1"/>
    </source>
</evidence>